<feature type="active site" description="Proton donor; for dehydratase activity" evidence="6">
    <location>
        <position position="1051"/>
    </location>
</feature>
<organism evidence="9 10">
    <name type="scientific">Mycena sanguinolenta</name>
    <dbReference type="NCBI Taxonomy" id="230812"/>
    <lineage>
        <taxon>Eukaryota</taxon>
        <taxon>Fungi</taxon>
        <taxon>Dikarya</taxon>
        <taxon>Basidiomycota</taxon>
        <taxon>Agaricomycotina</taxon>
        <taxon>Agaricomycetes</taxon>
        <taxon>Agaricomycetidae</taxon>
        <taxon>Agaricales</taxon>
        <taxon>Marasmiineae</taxon>
        <taxon>Mycenaceae</taxon>
        <taxon>Mycena</taxon>
    </lineage>
</organism>
<dbReference type="PANTHER" id="PTHR43775:SF37">
    <property type="entry name" value="SI:DKEY-61P9.11"/>
    <property type="match status" value="1"/>
</dbReference>
<dbReference type="SUPFAM" id="SSF52151">
    <property type="entry name" value="FabD/lysophospholipase-like"/>
    <property type="match status" value="1"/>
</dbReference>
<reference evidence="9" key="1">
    <citation type="submission" date="2020-05" db="EMBL/GenBank/DDBJ databases">
        <title>Mycena genomes resolve the evolution of fungal bioluminescence.</title>
        <authorList>
            <person name="Tsai I.J."/>
        </authorList>
    </citation>
    <scope>NUCLEOTIDE SEQUENCE</scope>
    <source>
        <strain evidence="9">160909Yilan</strain>
    </source>
</reference>
<sequence length="2460" mass="267781">MLSVKSHQTPIAIVGVAAQLPSGDLSPDDLNYKDFWEFLAAKGQGYQAVTPEHFNSSEFHDTSNLPAKGAFLKNYDKLDAVTFGISPKDARVMPFTARRLLELSFEALADSGIDYRGKQIGCFMSGAVTFEVSGAVDTGGSFASIPSALANRISYMLDITGPSLQLDTACSSSLTGLHLAIRAIEAGDCAAALVGGAQINRELAEWKNYGLSGVLSSDGITKPFDAGADGFGRGEGAVVVVLKPLEDALRDNDHVYAVVLGSAINSTGSGMPLNVPNAIAQKECIRSAYARAGKKPIDADFAELHITGTSVGDPIEGNAAGEIFAREDFLDVGTVKGNVGHLEAAAFLVSLLKACLMFEKGLIPPTVNLSNPSCAINWDKHRLRVPTELKALECRSDSGRSVISLSGAGIGGSTGHVVLEAPPTKFVSAVVNFGDITPTFVVGGMSPKAVAHICQSICDANLSSVEIMRACAVTLARRARQLPWRTYFTLPISPGIEIMPATLVPPSAPPLAFVFSGQGPQNLDMGRGLFATFPVFRSTILELDGVYRRVMGESLLETTGLFIPLASTPSLPLAPTGWPVTITVAAIAMVQIALFDLLLSVGISPTFLVGHSAGETAIIYTSGAGSKAMALEIAIARGQAMTVTESPDLGMASLACSADVAVKIIAQISSTNNQLEISCYNSPDSVALSGSGELLEAAITLARSQGIFAQRIRTMVPGHSTFMDQIQDDYMARMAEIFARHPGPHVPRIPVFSTCTGQVLVDEFTPSYFWANCRNPVAFSPAIFSLLKSRSDASQPAFLEISCHPVLSFTISQHDVPQKSVLCPMRRRSTGTDVHEQTVFTETLAQITLLGYNACDLSALYGVSEYKPSFIDHPLISRPIPQPKTHFSDAPRSTHVNGPLALNAPMTELTHPLLAQHVINGEPILPATGFIEILLENGVHALWDVEFSWSLKSIDPTISSSTAREHAHGLLDTSRPVVSPEPVHLQAIWDRLPKLEMEGFYRSLACVANFGPVYQKVARCHGSPLEVIAEIQSPSPDESSDQYVLHPATLDACLHILLHPALSKHHGNPVMYLPSKLGHFAYYNPKPVAGNWFSYIKRRAWYPGAKLYNIVITQSSGAVICEFRDLLVRRVAVEPPAISRSLDLIFQPVAVPATASSSQAEYSRIDHNSDEETLFQILDSLALRMISKSLMQDIVVGDTLSRQRYFEFAKRALRSRKTDEVLCDSEEMYAKYPAHFEVTARIADIHETVFHSSSKAVETLYSDDLMTRFYSRDSQTSMVYPEVAKQFSSLLDSLQQSGKRAISILEVGAGTGLLTRYLIEELQRKTDLLAEYTVSDASYGLAAELARNIPYNKMTPKIYDVSRDALGQGFDPESYDVIVALHVLHVVPDIRSCLKSLQRLLVPGGSLVVIDFDGTSWEDKVGSVWFDCVFGSFSEWFEFADERTHCTMPSALWLEMLKDVGFTNNHAIGDGGHNFFFTAQKTTTSDEPSISNSVEIDSHCVLHYSFGTEMELRSRISTMRAMDSLDLYVVALEGRDGDSAMGLCATLRREFPFWNINLAIFESTTHLSDARHFLSSHRDLYQNGEQVVVFRHDGPCVSRVALLPALDTIPQDYSIALDDVDHLLVEIIAVGTPSPPGQGFVGRVVMTHLEAPSPGSIVVGIADHVDGPVLVAHIGSLVPCCTERVHDNNHLPDPRGLINLVAPILVFDRLPKRIGPPGSRIKVLIATVDEPMSQILSQYLGGFESVALVDGDFRDGIPLRHVDVVISDSLTSTRYPGMRNLVSRPGRLLLWDSIIRDNLRDGTWDIAYALNSCLSRVASVAMDTLEAPTGHLQPPLFLHDKSYILLGGIGGLGVDLAVWMYERGARHIVLTSRRGIASLDPQTDDETLCKLAYLQSCRDLELILQTCDATNACATSLLLNSLRFPIAGCFQLTLVLSDGLFSKQTHNDFCAAYDSKVKVFEVFANEVDITSLDFYVAFSSFTGLLGLAGQSNYGSACTALEGTLARYDNTFSLVVPGILDAGYLIYGPAFRTVFNVLGMGRALFTRYIPDLDWAALHSRDPLPRSFHHLLSSRLHAPVEETRTTTDMQEETLQILLSFVEVQKEDFDFERPLLSYGLDSLSATRLSAALQPHIQVSQIQLLAGISWSELRTGLAPRGPAPGADSVAQLAGTDLAVTEMSVDLSRSAMENIVEICPGSGTPLILFPGGDGQLAPLLALRSIFPGALWGIQVTDKAPMDSLPMLAAFWVEQIRQRQPNGPYRLAAFSASSVVSVVVAKSLEDQGQTVLQLTFIDHFPLVWAHETTAPLLREQKLPALADKAMTYMIELLRRDPVHADRTEQITQLEAAWARSPQAKEPYMSTAAITRRLAASLLQFLVDTFYSEPSGKFMHWVSSVKAPLSVLVAESGMKTMLPDTEGGFWEDLGAHLCTTQVEIHVLEGVGHFGILADERTVAFLQRYDMK</sequence>
<dbReference type="Pfam" id="PF08659">
    <property type="entry name" value="KR"/>
    <property type="match status" value="1"/>
</dbReference>
<feature type="region of interest" description="C-terminal hotdog fold" evidence="6">
    <location>
        <begin position="992"/>
        <end position="1137"/>
    </location>
</feature>
<dbReference type="Pfam" id="PF13489">
    <property type="entry name" value="Methyltransf_23"/>
    <property type="match status" value="1"/>
</dbReference>
<name>A0A8H6Z8S3_9AGAR</name>
<dbReference type="Gene3D" id="3.40.47.10">
    <property type="match status" value="1"/>
</dbReference>
<proteinExistence type="predicted"/>
<dbReference type="Pfam" id="PF00550">
    <property type="entry name" value="PP-binding"/>
    <property type="match status" value="1"/>
</dbReference>
<dbReference type="EMBL" id="JACAZH010000003">
    <property type="protein sequence ID" value="KAF7373094.1"/>
    <property type="molecule type" value="Genomic_DNA"/>
</dbReference>
<dbReference type="CDD" id="cd02440">
    <property type="entry name" value="AdoMet_MTases"/>
    <property type="match status" value="1"/>
</dbReference>
<evidence type="ECO:0000259" key="8">
    <source>
        <dbReference type="PROSITE" id="PS52019"/>
    </source>
</evidence>
<dbReference type="InterPro" id="IPR009081">
    <property type="entry name" value="PP-bd_ACP"/>
</dbReference>
<dbReference type="Gene3D" id="3.40.50.720">
    <property type="entry name" value="NAD(P)-binding Rossmann-like Domain"/>
    <property type="match status" value="1"/>
</dbReference>
<dbReference type="PROSITE" id="PS00012">
    <property type="entry name" value="PHOSPHOPANTETHEINE"/>
    <property type="match status" value="1"/>
</dbReference>
<dbReference type="Gene3D" id="1.10.1200.10">
    <property type="entry name" value="ACP-like"/>
    <property type="match status" value="1"/>
</dbReference>
<dbReference type="InterPro" id="IPR014030">
    <property type="entry name" value="Ketoacyl_synth_N"/>
</dbReference>
<keyword evidence="3" id="KW-0597">Phosphoprotein</keyword>
<dbReference type="InterPro" id="IPR016039">
    <property type="entry name" value="Thiolase-like"/>
</dbReference>
<keyword evidence="2" id="KW-0596">Phosphopantetheine</keyword>
<dbReference type="InterPro" id="IPR016035">
    <property type="entry name" value="Acyl_Trfase/lysoPLipase"/>
</dbReference>
<dbReference type="SMART" id="SM00822">
    <property type="entry name" value="PKS_KR"/>
    <property type="match status" value="1"/>
</dbReference>
<dbReference type="PROSITE" id="PS00606">
    <property type="entry name" value="KS3_1"/>
    <property type="match status" value="1"/>
</dbReference>
<dbReference type="InterPro" id="IPR042104">
    <property type="entry name" value="PKS_dehydratase_sf"/>
</dbReference>
<dbReference type="InterPro" id="IPR049900">
    <property type="entry name" value="PKS_mFAS_DH"/>
</dbReference>
<dbReference type="Pfam" id="PF00975">
    <property type="entry name" value="Thioesterase"/>
    <property type="match status" value="1"/>
</dbReference>
<dbReference type="InterPro" id="IPR014031">
    <property type="entry name" value="Ketoacyl_synth_C"/>
</dbReference>
<dbReference type="InterPro" id="IPR036291">
    <property type="entry name" value="NAD(P)-bd_dom_sf"/>
</dbReference>
<accession>A0A8H6Z8S3</accession>
<keyword evidence="10" id="KW-1185">Reference proteome</keyword>
<feature type="domain" description="Ketosynthase family 3 (KS3)" evidence="7">
    <location>
        <begin position="8"/>
        <end position="421"/>
    </location>
</feature>
<dbReference type="InterPro" id="IPR049551">
    <property type="entry name" value="PKS_DH_C"/>
</dbReference>
<feature type="region of interest" description="N-terminal hotdog fold" evidence="6">
    <location>
        <begin position="835"/>
        <end position="978"/>
    </location>
</feature>
<dbReference type="PANTHER" id="PTHR43775">
    <property type="entry name" value="FATTY ACID SYNTHASE"/>
    <property type="match status" value="1"/>
</dbReference>
<dbReference type="PROSITE" id="PS52004">
    <property type="entry name" value="KS3_2"/>
    <property type="match status" value="1"/>
</dbReference>
<dbReference type="Gene3D" id="3.40.366.10">
    <property type="entry name" value="Malonyl-Coenzyme A Acyl Carrier Protein, domain 2"/>
    <property type="match status" value="1"/>
</dbReference>
<evidence type="ECO:0000256" key="1">
    <source>
        <dbReference type="ARBA" id="ARBA00005179"/>
    </source>
</evidence>
<dbReference type="Pfam" id="PF02801">
    <property type="entry name" value="Ketoacyl-synt_C"/>
    <property type="match status" value="1"/>
</dbReference>
<dbReference type="SUPFAM" id="SSF55048">
    <property type="entry name" value="Probable ACP-binding domain of malonyl-CoA ACP transacylase"/>
    <property type="match status" value="1"/>
</dbReference>
<dbReference type="Proteomes" id="UP000623467">
    <property type="component" value="Unassembled WGS sequence"/>
</dbReference>
<dbReference type="InterPro" id="IPR001031">
    <property type="entry name" value="Thioesterase"/>
</dbReference>
<dbReference type="Gene3D" id="3.30.70.250">
    <property type="entry name" value="Malonyl-CoA ACP transacylase, ACP-binding"/>
    <property type="match status" value="1"/>
</dbReference>
<comment type="caution">
    <text evidence="9">The sequence shown here is derived from an EMBL/GenBank/DDBJ whole genome shotgun (WGS) entry which is preliminary data.</text>
</comment>
<dbReference type="Gene3D" id="3.10.129.110">
    <property type="entry name" value="Polyketide synthase dehydratase"/>
    <property type="match status" value="2"/>
</dbReference>
<evidence type="ECO:0000256" key="3">
    <source>
        <dbReference type="ARBA" id="ARBA00022553"/>
    </source>
</evidence>
<dbReference type="InterPro" id="IPR029063">
    <property type="entry name" value="SAM-dependent_MTases_sf"/>
</dbReference>
<dbReference type="InterPro" id="IPR057326">
    <property type="entry name" value="KR_dom"/>
</dbReference>
<dbReference type="SUPFAM" id="SSF53335">
    <property type="entry name" value="S-adenosyl-L-methionine-dependent methyltransferases"/>
    <property type="match status" value="1"/>
</dbReference>
<dbReference type="InterPro" id="IPR020841">
    <property type="entry name" value="PKS_Beta-ketoAc_synthase_dom"/>
</dbReference>
<dbReference type="InterPro" id="IPR016036">
    <property type="entry name" value="Malonyl_transacylase_ACP-bd"/>
</dbReference>
<evidence type="ECO:0000313" key="9">
    <source>
        <dbReference type="EMBL" id="KAF7373094.1"/>
    </source>
</evidence>
<dbReference type="InterPro" id="IPR014043">
    <property type="entry name" value="Acyl_transferase_dom"/>
</dbReference>
<dbReference type="InterPro" id="IPR006162">
    <property type="entry name" value="Ppantetheine_attach_site"/>
</dbReference>
<dbReference type="InterPro" id="IPR029058">
    <property type="entry name" value="AB_hydrolase_fold"/>
</dbReference>
<evidence type="ECO:0000259" key="7">
    <source>
        <dbReference type="PROSITE" id="PS52004"/>
    </source>
</evidence>
<dbReference type="SUPFAM" id="SSF53901">
    <property type="entry name" value="Thiolase-like"/>
    <property type="match status" value="1"/>
</dbReference>
<dbReference type="InterPro" id="IPR036736">
    <property type="entry name" value="ACP-like_sf"/>
</dbReference>
<dbReference type="GO" id="GO:0004312">
    <property type="term" value="F:fatty acid synthase activity"/>
    <property type="evidence" value="ECO:0007669"/>
    <property type="project" value="TreeGrafter"/>
</dbReference>
<evidence type="ECO:0000256" key="5">
    <source>
        <dbReference type="ARBA" id="ARBA00023026"/>
    </source>
</evidence>
<evidence type="ECO:0000256" key="4">
    <source>
        <dbReference type="ARBA" id="ARBA00022679"/>
    </source>
</evidence>
<feature type="active site" description="Proton acceptor; for dehydratase activity" evidence="6">
    <location>
        <position position="873"/>
    </location>
</feature>
<dbReference type="GO" id="GO:0006633">
    <property type="term" value="P:fatty acid biosynthetic process"/>
    <property type="evidence" value="ECO:0007669"/>
    <property type="project" value="InterPro"/>
</dbReference>
<protein>
    <submittedName>
        <fullName evidence="9">Polyketide synthase</fullName>
    </submittedName>
</protein>
<dbReference type="PROSITE" id="PS52019">
    <property type="entry name" value="PKS_MFAS_DH"/>
    <property type="match status" value="1"/>
</dbReference>
<dbReference type="Pfam" id="PF00109">
    <property type="entry name" value="ketoacyl-synt"/>
    <property type="match status" value="1"/>
</dbReference>
<gene>
    <name evidence="9" type="ORF">MSAN_00517200</name>
</gene>
<feature type="domain" description="PKS/mFAS DH" evidence="8">
    <location>
        <begin position="835"/>
        <end position="1137"/>
    </location>
</feature>
<dbReference type="OrthoDB" id="329835at2759"/>
<dbReference type="SUPFAM" id="SSF51735">
    <property type="entry name" value="NAD(P)-binding Rossmann-fold domains"/>
    <property type="match status" value="1"/>
</dbReference>
<dbReference type="Gene3D" id="3.40.50.150">
    <property type="entry name" value="Vaccinia Virus protein VP39"/>
    <property type="match status" value="1"/>
</dbReference>
<dbReference type="GO" id="GO:0004315">
    <property type="term" value="F:3-oxoacyl-[acyl-carrier-protein] synthase activity"/>
    <property type="evidence" value="ECO:0007669"/>
    <property type="project" value="InterPro"/>
</dbReference>
<comment type="pathway">
    <text evidence="1">Secondary metabolite biosynthesis.</text>
</comment>
<dbReference type="SUPFAM" id="SSF53474">
    <property type="entry name" value="alpha/beta-Hydrolases"/>
    <property type="match status" value="1"/>
</dbReference>
<dbReference type="InterPro" id="IPR050091">
    <property type="entry name" value="PKS_NRPS_Biosynth_Enz"/>
</dbReference>
<dbReference type="Gene3D" id="3.40.50.1820">
    <property type="entry name" value="alpha/beta hydrolase"/>
    <property type="match status" value="1"/>
</dbReference>
<dbReference type="Pfam" id="PF14765">
    <property type="entry name" value="PS-DH"/>
    <property type="match status" value="1"/>
</dbReference>
<dbReference type="CDD" id="cd00833">
    <property type="entry name" value="PKS"/>
    <property type="match status" value="1"/>
</dbReference>
<keyword evidence="5" id="KW-0843">Virulence</keyword>
<evidence type="ECO:0000256" key="2">
    <source>
        <dbReference type="ARBA" id="ARBA00022450"/>
    </source>
</evidence>
<evidence type="ECO:0000313" key="10">
    <source>
        <dbReference type="Proteomes" id="UP000623467"/>
    </source>
</evidence>
<keyword evidence="4" id="KW-0808">Transferase</keyword>
<dbReference type="InterPro" id="IPR001227">
    <property type="entry name" value="Ac_transferase_dom_sf"/>
</dbReference>
<dbReference type="InterPro" id="IPR018201">
    <property type="entry name" value="Ketoacyl_synth_AS"/>
</dbReference>
<evidence type="ECO:0000256" key="6">
    <source>
        <dbReference type="PROSITE-ProRule" id="PRU01363"/>
    </source>
</evidence>
<dbReference type="SMART" id="SM00827">
    <property type="entry name" value="PKS_AT"/>
    <property type="match status" value="1"/>
</dbReference>
<dbReference type="InterPro" id="IPR013968">
    <property type="entry name" value="PKS_KR"/>
</dbReference>
<dbReference type="SMART" id="SM00825">
    <property type="entry name" value="PKS_KS"/>
    <property type="match status" value="1"/>
</dbReference>
<dbReference type="Pfam" id="PF00698">
    <property type="entry name" value="Acyl_transf_1"/>
    <property type="match status" value="1"/>
</dbReference>